<dbReference type="EMBL" id="JAAALK010000081">
    <property type="protein sequence ID" value="KAG8091040.1"/>
    <property type="molecule type" value="Genomic_DNA"/>
</dbReference>
<dbReference type="AlphaFoldDB" id="A0A8J5WIN1"/>
<evidence type="ECO:0000313" key="3">
    <source>
        <dbReference type="Proteomes" id="UP000729402"/>
    </source>
</evidence>
<proteinExistence type="predicted"/>
<accession>A0A8J5WIN1</accession>
<evidence type="ECO:0000313" key="2">
    <source>
        <dbReference type="EMBL" id="KAG8091040.1"/>
    </source>
</evidence>
<keyword evidence="3" id="KW-1185">Reference proteome</keyword>
<organism evidence="2 3">
    <name type="scientific">Zizania palustris</name>
    <name type="common">Northern wild rice</name>
    <dbReference type="NCBI Taxonomy" id="103762"/>
    <lineage>
        <taxon>Eukaryota</taxon>
        <taxon>Viridiplantae</taxon>
        <taxon>Streptophyta</taxon>
        <taxon>Embryophyta</taxon>
        <taxon>Tracheophyta</taxon>
        <taxon>Spermatophyta</taxon>
        <taxon>Magnoliopsida</taxon>
        <taxon>Liliopsida</taxon>
        <taxon>Poales</taxon>
        <taxon>Poaceae</taxon>
        <taxon>BOP clade</taxon>
        <taxon>Oryzoideae</taxon>
        <taxon>Oryzeae</taxon>
        <taxon>Zizaniinae</taxon>
        <taxon>Zizania</taxon>
    </lineage>
</organism>
<comment type="caution">
    <text evidence="2">The sequence shown here is derived from an EMBL/GenBank/DDBJ whole genome shotgun (WGS) entry which is preliminary data.</text>
</comment>
<evidence type="ECO:0000256" key="1">
    <source>
        <dbReference type="SAM" id="MobiDB-lite"/>
    </source>
</evidence>
<gene>
    <name evidence="2" type="ORF">GUJ93_ZPchr0011g27141</name>
</gene>
<sequence length="84" mass="9204">MVSPTRCYKVGRHVVPWGRAAARWGDTWHRRVGQWHSGATRGGTTMGRKGKDGDMVGQHRAVQRWPGNAGRRHCRAAQGGATTG</sequence>
<dbReference type="Proteomes" id="UP000729402">
    <property type="component" value="Unassembled WGS sequence"/>
</dbReference>
<name>A0A8J5WIN1_ZIZPA</name>
<feature type="region of interest" description="Disordered" evidence="1">
    <location>
        <begin position="36"/>
        <end position="56"/>
    </location>
</feature>
<protein>
    <submittedName>
        <fullName evidence="2">Uncharacterized protein</fullName>
    </submittedName>
</protein>
<reference evidence="2" key="1">
    <citation type="journal article" date="2021" name="bioRxiv">
        <title>Whole Genome Assembly and Annotation of Northern Wild Rice, Zizania palustris L., Supports a Whole Genome Duplication in the Zizania Genus.</title>
        <authorList>
            <person name="Haas M."/>
            <person name="Kono T."/>
            <person name="Macchietto M."/>
            <person name="Millas R."/>
            <person name="McGilp L."/>
            <person name="Shao M."/>
            <person name="Duquette J."/>
            <person name="Hirsch C.N."/>
            <person name="Kimball J."/>
        </authorList>
    </citation>
    <scope>NUCLEOTIDE SEQUENCE</scope>
    <source>
        <tissue evidence="2">Fresh leaf tissue</tissue>
    </source>
</reference>
<reference evidence="2" key="2">
    <citation type="submission" date="2021-02" db="EMBL/GenBank/DDBJ databases">
        <authorList>
            <person name="Kimball J.A."/>
            <person name="Haas M.W."/>
            <person name="Macchietto M."/>
            <person name="Kono T."/>
            <person name="Duquette J."/>
            <person name="Shao M."/>
        </authorList>
    </citation>
    <scope>NUCLEOTIDE SEQUENCE</scope>
    <source>
        <tissue evidence="2">Fresh leaf tissue</tissue>
    </source>
</reference>